<dbReference type="InterPro" id="IPR003661">
    <property type="entry name" value="HisK_dim/P_dom"/>
</dbReference>
<dbReference type="SUPFAM" id="SSF55781">
    <property type="entry name" value="GAF domain-like"/>
    <property type="match status" value="1"/>
</dbReference>
<dbReference type="InterPro" id="IPR027417">
    <property type="entry name" value="P-loop_NTPase"/>
</dbReference>
<dbReference type="Pfam" id="PF02702">
    <property type="entry name" value="KdpD"/>
    <property type="match status" value="1"/>
</dbReference>
<dbReference type="PRINTS" id="PR00344">
    <property type="entry name" value="BCTRLSENSOR"/>
</dbReference>
<dbReference type="InterPro" id="IPR038318">
    <property type="entry name" value="KdpD_sf"/>
</dbReference>
<keyword evidence="9" id="KW-0067">ATP-binding</keyword>
<keyword evidence="7" id="KW-0547">Nucleotide-binding</keyword>
<dbReference type="SMART" id="SM00387">
    <property type="entry name" value="HATPase_c"/>
    <property type="match status" value="1"/>
</dbReference>
<keyword evidence="11" id="KW-0902">Two-component regulatory system</keyword>
<evidence type="ECO:0000256" key="3">
    <source>
        <dbReference type="ARBA" id="ARBA00012438"/>
    </source>
</evidence>
<keyword evidence="16" id="KW-1185">Reference proteome</keyword>
<dbReference type="InterPro" id="IPR029016">
    <property type="entry name" value="GAF-like_dom_sf"/>
</dbReference>
<dbReference type="Gene3D" id="3.40.50.620">
    <property type="entry name" value="HUPs"/>
    <property type="match status" value="1"/>
</dbReference>
<dbReference type="SMART" id="SM00388">
    <property type="entry name" value="HisKA"/>
    <property type="match status" value="1"/>
</dbReference>
<dbReference type="Proteomes" id="UP000595894">
    <property type="component" value="Chromosome"/>
</dbReference>
<evidence type="ECO:0000256" key="13">
    <source>
        <dbReference type="SAM" id="Phobius"/>
    </source>
</evidence>
<dbReference type="GO" id="GO:0000155">
    <property type="term" value="F:phosphorelay sensor kinase activity"/>
    <property type="evidence" value="ECO:0007669"/>
    <property type="project" value="InterPro"/>
</dbReference>
<keyword evidence="5" id="KW-0808">Transferase</keyword>
<evidence type="ECO:0000256" key="4">
    <source>
        <dbReference type="ARBA" id="ARBA00022553"/>
    </source>
</evidence>
<dbReference type="InterPro" id="IPR004358">
    <property type="entry name" value="Sig_transdc_His_kin-like_C"/>
</dbReference>
<comment type="subcellular location">
    <subcellularLocation>
        <location evidence="2">Membrane</location>
        <topology evidence="2">Multi-pass membrane protein</topology>
    </subcellularLocation>
</comment>
<accession>A0A974NUY9</accession>
<dbReference type="EC" id="2.7.13.3" evidence="3"/>
<evidence type="ECO:0000313" key="15">
    <source>
        <dbReference type="EMBL" id="QQV77387.1"/>
    </source>
</evidence>
<dbReference type="EMBL" id="CP061035">
    <property type="protein sequence ID" value="QQV77387.1"/>
    <property type="molecule type" value="Genomic_DNA"/>
</dbReference>
<dbReference type="InterPro" id="IPR036097">
    <property type="entry name" value="HisK_dim/P_sf"/>
</dbReference>
<feature type="transmembrane region" description="Helical" evidence="13">
    <location>
        <begin position="401"/>
        <end position="425"/>
    </location>
</feature>
<dbReference type="InterPro" id="IPR005467">
    <property type="entry name" value="His_kinase_dom"/>
</dbReference>
<protein>
    <recommendedName>
        <fullName evidence="3">histidine kinase</fullName>
        <ecNumber evidence="3">2.7.13.3</ecNumber>
    </recommendedName>
</protein>
<dbReference type="CDD" id="cd01987">
    <property type="entry name" value="USP_KdpD-like"/>
    <property type="match status" value="1"/>
</dbReference>
<dbReference type="InterPro" id="IPR003594">
    <property type="entry name" value="HATPase_dom"/>
</dbReference>
<dbReference type="PANTHER" id="PTHR45569">
    <property type="entry name" value="SENSOR PROTEIN KDPD"/>
    <property type="match status" value="1"/>
</dbReference>
<evidence type="ECO:0000256" key="1">
    <source>
        <dbReference type="ARBA" id="ARBA00000085"/>
    </source>
</evidence>
<feature type="domain" description="Histidine kinase" evidence="14">
    <location>
        <begin position="675"/>
        <end position="885"/>
    </location>
</feature>
<dbReference type="SUPFAM" id="SSF52402">
    <property type="entry name" value="Adenine nucleotide alpha hydrolases-like"/>
    <property type="match status" value="1"/>
</dbReference>
<feature type="transmembrane region" description="Helical" evidence="13">
    <location>
        <begin position="432"/>
        <end position="461"/>
    </location>
</feature>
<dbReference type="Pfam" id="PF13493">
    <property type="entry name" value="DUF4118"/>
    <property type="match status" value="1"/>
</dbReference>
<sequence>MTGAERPSPEALLRQAAQEGRGRLKIFLGAAPGVGKTFEMLSEGAERRRAGVDVVIGVVETHGRAETEALTRGQEIVPRRAAAYEGHAIDEMDLDAILARAPRLVLVDELAHTNAPGSRHAKRYQDVEELLAAGIHVYSTINIQHLESLNDVVASFTRVRVRETVPDGVLEQAEIEVVDIPPDELIQRLKDGKVYLPHEATRALSHFFSKSNLSALRELALRRAAQAVDAQMLEHVRAIGIGGTWAGSDRIVVAINELPGADGLVRAAKRVADGLHAPWTAVFIETPRTLHFTEEEHRRLAAAMTLATQLGAVVATVPAASVIEGIRDFVAHARATQLVVGKSRRPRWFEFLHGSVVDALIRGTSGVTVHVLPMAGPAKTRGPRGHGVHGGAGAASGRGSIAGYAITVAMIAAVTGIASALFHVLNLGNVALLYLLPVMAAASLYGLRTGLFAGLVCSLAYNFFFLPPVGTFSVNNPENVVSIFVLLGVAIATSQLTSRVRAQADLASASARTNATLAGFLRQLSSVNDPSEAARMICDDIARVFDVQTVLLVTGTGTGVTVQAASNPAYRLDTMDLAAANWAFDTGTVAGKGSGTLAASEWLFTPLQAGGRTLAVIGVARADAGDPVRADQLPLLTSLIDQSALVLERLRLETEMRDVEAVRTRDRLRAALLSSVSHDFRTPLTAVIAAADQLDHGATPEVIAVIRTEAMRLNRFVGNLLDMARVEAGALKLNVDATDLSDAVAGASHDARRALEGHDLQLDVPPDLPLVRVDAQLLHHCLLNLLDNAGRYGDPGTPIRIEGRHLYGQIRLSIVDRGPGLPPGREAEVFETFRRLEGSDRAIGGTGLGLAIVKAFAEAMGMTVEAGNRDDGPGAAFTLVFPGELIVRGAALERVI</sequence>
<dbReference type="RefSeq" id="WP_202093826.1">
    <property type="nucleotide sequence ID" value="NZ_CP061035.1"/>
</dbReference>
<dbReference type="PANTHER" id="PTHR45569:SF1">
    <property type="entry name" value="SENSOR PROTEIN KDPD"/>
    <property type="match status" value="1"/>
</dbReference>
<dbReference type="SUPFAM" id="SSF55874">
    <property type="entry name" value="ATPase domain of HSP90 chaperone/DNA topoisomerase II/histidine kinase"/>
    <property type="match status" value="1"/>
</dbReference>
<evidence type="ECO:0000256" key="9">
    <source>
        <dbReference type="ARBA" id="ARBA00022840"/>
    </source>
</evidence>
<dbReference type="InterPro" id="IPR036890">
    <property type="entry name" value="HATPase_C_sf"/>
</dbReference>
<keyword evidence="4" id="KW-0597">Phosphoprotein</keyword>
<dbReference type="InterPro" id="IPR014729">
    <property type="entry name" value="Rossmann-like_a/b/a_fold"/>
</dbReference>
<evidence type="ECO:0000259" key="14">
    <source>
        <dbReference type="PROSITE" id="PS50109"/>
    </source>
</evidence>
<dbReference type="InterPro" id="IPR025201">
    <property type="entry name" value="KdpD_TM"/>
</dbReference>
<reference evidence="16" key="1">
    <citation type="submission" date="2020-09" db="EMBL/GenBank/DDBJ databases">
        <title>Sphingomonas sp., a new species isolated from pork steak.</title>
        <authorList>
            <person name="Heidler von Heilborn D."/>
        </authorList>
    </citation>
    <scope>NUCLEOTIDE SEQUENCE [LARGE SCALE GENOMIC DNA]</scope>
</reference>
<dbReference type="KEGG" id="sari:H5J25_00675"/>
<evidence type="ECO:0000256" key="7">
    <source>
        <dbReference type="ARBA" id="ARBA00022741"/>
    </source>
</evidence>
<dbReference type="GO" id="GO:0005737">
    <property type="term" value="C:cytoplasm"/>
    <property type="evidence" value="ECO:0007669"/>
    <property type="project" value="UniProtKB-ARBA"/>
</dbReference>
<keyword evidence="8 15" id="KW-0418">Kinase</keyword>
<dbReference type="Pfam" id="PF00512">
    <property type="entry name" value="HisKA"/>
    <property type="match status" value="1"/>
</dbReference>
<dbReference type="CDD" id="cd00075">
    <property type="entry name" value="HATPase"/>
    <property type="match status" value="1"/>
</dbReference>
<dbReference type="InterPro" id="IPR003852">
    <property type="entry name" value="Sig_transdc_His_kinase_KdpD_N"/>
</dbReference>
<organism evidence="15 16">
    <name type="scientific">Sphingomonas aliaeris</name>
    <dbReference type="NCBI Taxonomy" id="2759526"/>
    <lineage>
        <taxon>Bacteria</taxon>
        <taxon>Pseudomonadati</taxon>
        <taxon>Pseudomonadota</taxon>
        <taxon>Alphaproteobacteria</taxon>
        <taxon>Sphingomonadales</taxon>
        <taxon>Sphingomonadaceae</taxon>
        <taxon>Sphingomonas</taxon>
    </lineage>
</organism>
<dbReference type="AlphaFoldDB" id="A0A974NUY9"/>
<dbReference type="Gene3D" id="3.30.565.10">
    <property type="entry name" value="Histidine kinase-like ATPase, C-terminal domain"/>
    <property type="match status" value="1"/>
</dbReference>
<evidence type="ECO:0000313" key="16">
    <source>
        <dbReference type="Proteomes" id="UP000595894"/>
    </source>
</evidence>
<keyword evidence="10 13" id="KW-1133">Transmembrane helix</keyword>
<evidence type="ECO:0000256" key="12">
    <source>
        <dbReference type="ARBA" id="ARBA00023136"/>
    </source>
</evidence>
<dbReference type="Gene3D" id="3.40.50.300">
    <property type="entry name" value="P-loop containing nucleotide triphosphate hydrolases"/>
    <property type="match status" value="1"/>
</dbReference>
<evidence type="ECO:0000256" key="6">
    <source>
        <dbReference type="ARBA" id="ARBA00022692"/>
    </source>
</evidence>
<dbReference type="Gene3D" id="1.20.120.620">
    <property type="entry name" value="Backbone structure of the membrane domain of e. Coli histidine kinase receptor kdpd"/>
    <property type="match status" value="1"/>
</dbReference>
<evidence type="ECO:0000256" key="2">
    <source>
        <dbReference type="ARBA" id="ARBA00004141"/>
    </source>
</evidence>
<keyword evidence="12 13" id="KW-0472">Membrane</keyword>
<dbReference type="Gene3D" id="3.30.450.40">
    <property type="match status" value="1"/>
</dbReference>
<keyword evidence="6 13" id="KW-0812">Transmembrane</keyword>
<dbReference type="FunFam" id="3.40.50.300:FF:000483">
    <property type="entry name" value="Sensor histidine kinase KdpD"/>
    <property type="match status" value="1"/>
</dbReference>
<dbReference type="Gene3D" id="1.10.287.130">
    <property type="match status" value="1"/>
</dbReference>
<dbReference type="Pfam" id="PF02518">
    <property type="entry name" value="HATPase_c"/>
    <property type="match status" value="1"/>
</dbReference>
<evidence type="ECO:0000256" key="11">
    <source>
        <dbReference type="ARBA" id="ARBA00023012"/>
    </source>
</evidence>
<comment type="catalytic activity">
    <reaction evidence="1">
        <text>ATP + protein L-histidine = ADP + protein N-phospho-L-histidine.</text>
        <dbReference type="EC" id="2.7.13.3"/>
    </reaction>
</comment>
<evidence type="ECO:0000256" key="5">
    <source>
        <dbReference type="ARBA" id="ARBA00022679"/>
    </source>
</evidence>
<gene>
    <name evidence="15" type="ORF">H5J25_00675</name>
</gene>
<proteinExistence type="predicted"/>
<dbReference type="GO" id="GO:0005886">
    <property type="term" value="C:plasma membrane"/>
    <property type="evidence" value="ECO:0007669"/>
    <property type="project" value="TreeGrafter"/>
</dbReference>
<dbReference type="GO" id="GO:0005524">
    <property type="term" value="F:ATP binding"/>
    <property type="evidence" value="ECO:0007669"/>
    <property type="project" value="UniProtKB-KW"/>
</dbReference>
<dbReference type="SUPFAM" id="SSF47384">
    <property type="entry name" value="Homodimeric domain of signal transducing histidine kinase"/>
    <property type="match status" value="1"/>
</dbReference>
<name>A0A974NUY9_9SPHN</name>
<evidence type="ECO:0000256" key="10">
    <source>
        <dbReference type="ARBA" id="ARBA00022989"/>
    </source>
</evidence>
<dbReference type="InterPro" id="IPR052023">
    <property type="entry name" value="Histidine_kinase_KdpD"/>
</dbReference>
<evidence type="ECO:0000256" key="8">
    <source>
        <dbReference type="ARBA" id="ARBA00022777"/>
    </source>
</evidence>
<feature type="transmembrane region" description="Helical" evidence="13">
    <location>
        <begin position="481"/>
        <end position="498"/>
    </location>
</feature>
<dbReference type="PROSITE" id="PS50109">
    <property type="entry name" value="HIS_KIN"/>
    <property type="match status" value="1"/>
</dbReference>
<dbReference type="CDD" id="cd00082">
    <property type="entry name" value="HisKA"/>
    <property type="match status" value="1"/>
</dbReference>